<keyword evidence="5" id="KW-0479">Metal-binding</keyword>
<evidence type="ECO:0000256" key="6">
    <source>
        <dbReference type="ARBA" id="ARBA00022801"/>
    </source>
</evidence>
<dbReference type="Pfam" id="PF09296">
    <property type="entry name" value="NUDIX-like"/>
    <property type="match status" value="1"/>
</dbReference>
<dbReference type="PANTHER" id="PTHR42904">
    <property type="entry name" value="NUDIX HYDROLASE, NUDC SUBFAMILY"/>
    <property type="match status" value="1"/>
</dbReference>
<evidence type="ECO:0000313" key="12">
    <source>
        <dbReference type="Proteomes" id="UP000609531"/>
    </source>
</evidence>
<dbReference type="InterPro" id="IPR049734">
    <property type="entry name" value="NudC-like_C"/>
</dbReference>
<reference evidence="11" key="1">
    <citation type="submission" date="2020-12" db="EMBL/GenBank/DDBJ databases">
        <title>Bacterial taxonomy.</title>
        <authorList>
            <person name="Pan X."/>
        </authorList>
    </citation>
    <scope>NUCLEOTIDE SEQUENCE</scope>
    <source>
        <strain evidence="11">B2012</strain>
    </source>
</reference>
<dbReference type="Proteomes" id="UP000609531">
    <property type="component" value="Unassembled WGS sequence"/>
</dbReference>
<feature type="domain" description="Nudix hydrolase" evidence="10">
    <location>
        <begin position="169"/>
        <end position="293"/>
    </location>
</feature>
<sequence>MTLRFPIADHSAALAFGGNRLDRMSERREDEPFIAGIRGDPAGRAYLFAKDLLVTKGDGGAFAFTRPEAEALGVDWQAAVFLGLDAEGPLFAAAIAAPAEDAGFALTNLRPLAISGAVDEERLGQLAQASSILGWHARHGFCANCGTATTVAQAGMRRDCPNCGTNHFPRTDPVVIMLAVDGERCLLGRQTRFVEGVYSCLAGFMEPGETIEAAVRREIWEEAGIRTDRVAYFASQPWPFPSNLMIGCFAEATSFDVDPRDKELEDVRWFDRADILPMLERTHTNFATPPKMAIAHHLLRAYAIHGAPVADDAALGTAATTAGALA</sequence>
<evidence type="ECO:0000256" key="1">
    <source>
        <dbReference type="ARBA" id="ARBA00001946"/>
    </source>
</evidence>
<dbReference type="InterPro" id="IPR015797">
    <property type="entry name" value="NUDIX_hydrolase-like_dom_sf"/>
</dbReference>
<keyword evidence="6 11" id="KW-0378">Hydrolase</keyword>
<evidence type="ECO:0000313" key="11">
    <source>
        <dbReference type="EMBL" id="MBJ3776862.1"/>
    </source>
</evidence>
<evidence type="ECO:0000256" key="4">
    <source>
        <dbReference type="ARBA" id="ARBA00012381"/>
    </source>
</evidence>
<dbReference type="InterPro" id="IPR015375">
    <property type="entry name" value="NADH_PPase-like_N"/>
</dbReference>
<dbReference type="PROSITE" id="PS00893">
    <property type="entry name" value="NUDIX_BOX"/>
    <property type="match status" value="1"/>
</dbReference>
<evidence type="ECO:0000256" key="9">
    <source>
        <dbReference type="ARBA" id="ARBA00023679"/>
    </source>
</evidence>
<dbReference type="GO" id="GO:0035529">
    <property type="term" value="F:NADH pyrophosphatase activity"/>
    <property type="evidence" value="ECO:0007669"/>
    <property type="project" value="TreeGrafter"/>
</dbReference>
<keyword evidence="8" id="KW-0520">NAD</keyword>
<dbReference type="GO" id="GO:0046872">
    <property type="term" value="F:metal ion binding"/>
    <property type="evidence" value="ECO:0007669"/>
    <property type="project" value="UniProtKB-KW"/>
</dbReference>
<dbReference type="PANTHER" id="PTHR42904:SF6">
    <property type="entry name" value="NAD-CAPPED RNA HYDROLASE NUDT12"/>
    <property type="match status" value="1"/>
</dbReference>
<evidence type="ECO:0000256" key="2">
    <source>
        <dbReference type="ARBA" id="ARBA00001947"/>
    </source>
</evidence>
<comment type="caution">
    <text evidence="11">The sequence shown here is derived from an EMBL/GenBank/DDBJ whole genome shotgun (WGS) entry which is preliminary data.</text>
</comment>
<dbReference type="InterPro" id="IPR015376">
    <property type="entry name" value="Znr_NADH_PPase"/>
</dbReference>
<dbReference type="GO" id="GO:0005829">
    <property type="term" value="C:cytosol"/>
    <property type="evidence" value="ECO:0007669"/>
    <property type="project" value="TreeGrafter"/>
</dbReference>
<proteinExistence type="inferred from homology"/>
<dbReference type="GO" id="GO:0006742">
    <property type="term" value="P:NADP+ catabolic process"/>
    <property type="evidence" value="ECO:0007669"/>
    <property type="project" value="TreeGrafter"/>
</dbReference>
<dbReference type="SUPFAM" id="SSF55811">
    <property type="entry name" value="Nudix"/>
    <property type="match status" value="1"/>
</dbReference>
<comment type="similarity">
    <text evidence="3">Belongs to the Nudix hydrolase family. NudC subfamily.</text>
</comment>
<dbReference type="InterPro" id="IPR050241">
    <property type="entry name" value="NAD-cap_RNA_hydrolase_NudC"/>
</dbReference>
<organism evidence="11 12">
    <name type="scientific">Acuticoccus mangrovi</name>
    <dbReference type="NCBI Taxonomy" id="2796142"/>
    <lineage>
        <taxon>Bacteria</taxon>
        <taxon>Pseudomonadati</taxon>
        <taxon>Pseudomonadota</taxon>
        <taxon>Alphaproteobacteria</taxon>
        <taxon>Hyphomicrobiales</taxon>
        <taxon>Amorphaceae</taxon>
        <taxon>Acuticoccus</taxon>
    </lineage>
</organism>
<dbReference type="AlphaFoldDB" id="A0A934MDX5"/>
<comment type="cofactor">
    <cofactor evidence="1">
        <name>Mg(2+)</name>
        <dbReference type="ChEBI" id="CHEBI:18420"/>
    </cofactor>
</comment>
<comment type="cofactor">
    <cofactor evidence="2">
        <name>Zn(2+)</name>
        <dbReference type="ChEBI" id="CHEBI:29105"/>
    </cofactor>
</comment>
<dbReference type="RefSeq" id="WP_198882761.1">
    <property type="nucleotide sequence ID" value="NZ_JAEKJA010000011.1"/>
</dbReference>
<evidence type="ECO:0000256" key="8">
    <source>
        <dbReference type="ARBA" id="ARBA00023027"/>
    </source>
</evidence>
<dbReference type="Gene3D" id="3.90.79.20">
    <property type="match status" value="1"/>
</dbReference>
<protein>
    <recommendedName>
        <fullName evidence="4">NAD(+) diphosphatase</fullName>
        <ecNumber evidence="4">3.6.1.22</ecNumber>
    </recommendedName>
</protein>
<name>A0A934MDX5_9HYPH</name>
<dbReference type="GO" id="GO:0019677">
    <property type="term" value="P:NAD+ catabolic process"/>
    <property type="evidence" value="ECO:0007669"/>
    <property type="project" value="TreeGrafter"/>
</dbReference>
<dbReference type="Gene3D" id="3.90.79.10">
    <property type="entry name" value="Nucleoside Triphosphate Pyrophosphohydrolase"/>
    <property type="match status" value="1"/>
</dbReference>
<gene>
    <name evidence="11" type="primary">nudC</name>
    <name evidence="11" type="ORF">JCR33_14240</name>
</gene>
<evidence type="ECO:0000256" key="5">
    <source>
        <dbReference type="ARBA" id="ARBA00022723"/>
    </source>
</evidence>
<dbReference type="Pfam" id="PF09297">
    <property type="entry name" value="Zn_ribbon_NUD"/>
    <property type="match status" value="1"/>
</dbReference>
<dbReference type="InterPro" id="IPR020084">
    <property type="entry name" value="NUDIX_hydrolase_CS"/>
</dbReference>
<dbReference type="Pfam" id="PF00293">
    <property type="entry name" value="NUDIX"/>
    <property type="match status" value="1"/>
</dbReference>
<dbReference type="InterPro" id="IPR000086">
    <property type="entry name" value="NUDIX_hydrolase_dom"/>
</dbReference>
<accession>A0A934MDX5</accession>
<dbReference type="CDD" id="cd03429">
    <property type="entry name" value="NUDIX_NADH_pyrophosphatase_Nudt13"/>
    <property type="match status" value="1"/>
</dbReference>
<dbReference type="EC" id="3.6.1.22" evidence="4"/>
<evidence type="ECO:0000256" key="3">
    <source>
        <dbReference type="ARBA" id="ARBA00009595"/>
    </source>
</evidence>
<evidence type="ECO:0000259" key="10">
    <source>
        <dbReference type="PROSITE" id="PS51462"/>
    </source>
</evidence>
<evidence type="ECO:0000256" key="7">
    <source>
        <dbReference type="ARBA" id="ARBA00022842"/>
    </source>
</evidence>
<keyword evidence="7" id="KW-0460">Magnesium</keyword>
<dbReference type="PROSITE" id="PS51462">
    <property type="entry name" value="NUDIX"/>
    <property type="match status" value="1"/>
</dbReference>
<keyword evidence="12" id="KW-1185">Reference proteome</keyword>
<comment type="catalytic activity">
    <reaction evidence="9">
        <text>a 5'-end NAD(+)-phospho-ribonucleoside in mRNA + H2O = a 5'-end phospho-adenosine-phospho-ribonucleoside in mRNA + beta-nicotinamide D-ribonucleotide + 2 H(+)</text>
        <dbReference type="Rhea" id="RHEA:60876"/>
        <dbReference type="Rhea" id="RHEA-COMP:15698"/>
        <dbReference type="Rhea" id="RHEA-COMP:15719"/>
        <dbReference type="ChEBI" id="CHEBI:14649"/>
        <dbReference type="ChEBI" id="CHEBI:15377"/>
        <dbReference type="ChEBI" id="CHEBI:15378"/>
        <dbReference type="ChEBI" id="CHEBI:144029"/>
        <dbReference type="ChEBI" id="CHEBI:144051"/>
    </reaction>
    <physiologicalReaction direction="left-to-right" evidence="9">
        <dbReference type="Rhea" id="RHEA:60877"/>
    </physiologicalReaction>
</comment>
<dbReference type="EMBL" id="JAEKJA010000011">
    <property type="protein sequence ID" value="MBJ3776862.1"/>
    <property type="molecule type" value="Genomic_DNA"/>
</dbReference>
<dbReference type="NCBIfam" id="NF001299">
    <property type="entry name" value="PRK00241.1"/>
    <property type="match status" value="1"/>
</dbReference>